<proteinExistence type="predicted"/>
<dbReference type="OrthoDB" id="2148513at2759"/>
<evidence type="ECO:0000313" key="1">
    <source>
        <dbReference type="EMBL" id="KIM77467.1"/>
    </source>
</evidence>
<organism evidence="1 2">
    <name type="scientific">Piloderma croceum (strain F 1598)</name>
    <dbReference type="NCBI Taxonomy" id="765440"/>
    <lineage>
        <taxon>Eukaryota</taxon>
        <taxon>Fungi</taxon>
        <taxon>Dikarya</taxon>
        <taxon>Basidiomycota</taxon>
        <taxon>Agaricomycotina</taxon>
        <taxon>Agaricomycetes</taxon>
        <taxon>Agaricomycetidae</taxon>
        <taxon>Atheliales</taxon>
        <taxon>Atheliaceae</taxon>
        <taxon>Piloderma</taxon>
    </lineage>
</organism>
<gene>
    <name evidence="1" type="ORF">PILCRDRAFT_76685</name>
</gene>
<keyword evidence="2" id="KW-1185">Reference proteome</keyword>
<reference evidence="2" key="2">
    <citation type="submission" date="2015-01" db="EMBL/GenBank/DDBJ databases">
        <title>Evolutionary Origins and Diversification of the Mycorrhizal Mutualists.</title>
        <authorList>
            <consortium name="DOE Joint Genome Institute"/>
            <consortium name="Mycorrhizal Genomics Consortium"/>
            <person name="Kohler A."/>
            <person name="Kuo A."/>
            <person name="Nagy L.G."/>
            <person name="Floudas D."/>
            <person name="Copeland A."/>
            <person name="Barry K.W."/>
            <person name="Cichocki N."/>
            <person name="Veneault-Fourrey C."/>
            <person name="LaButti K."/>
            <person name="Lindquist E.A."/>
            <person name="Lipzen A."/>
            <person name="Lundell T."/>
            <person name="Morin E."/>
            <person name="Murat C."/>
            <person name="Riley R."/>
            <person name="Ohm R."/>
            <person name="Sun H."/>
            <person name="Tunlid A."/>
            <person name="Henrissat B."/>
            <person name="Grigoriev I.V."/>
            <person name="Hibbett D.S."/>
            <person name="Martin F."/>
        </authorList>
    </citation>
    <scope>NUCLEOTIDE SEQUENCE [LARGE SCALE GENOMIC DNA]</scope>
    <source>
        <strain evidence="2">F 1598</strain>
    </source>
</reference>
<name>A0A0C3BJC4_PILCF</name>
<dbReference type="Gene3D" id="3.40.50.1010">
    <property type="entry name" value="5'-nuclease"/>
    <property type="match status" value="1"/>
</dbReference>
<evidence type="ECO:0008006" key="3">
    <source>
        <dbReference type="Google" id="ProtNLM"/>
    </source>
</evidence>
<dbReference type="InParanoid" id="A0A0C3BJC4"/>
<evidence type="ECO:0000313" key="2">
    <source>
        <dbReference type="Proteomes" id="UP000054166"/>
    </source>
</evidence>
<accession>A0A0C3BJC4</accession>
<sequence length="86" mass="9647">MGVKELWPLLELAGVPISLHQRAIQKGFVDNIRGDRTLWIGIDASHWICAAEGHRGKTTNPELTALLLRRCWSNCILFLMATGDHL</sequence>
<protein>
    <recommendedName>
        <fullName evidence="3">XPG-I domain-containing protein</fullName>
    </recommendedName>
</protein>
<dbReference type="AlphaFoldDB" id="A0A0C3BJC4"/>
<dbReference type="EMBL" id="KN833024">
    <property type="protein sequence ID" value="KIM77467.1"/>
    <property type="molecule type" value="Genomic_DNA"/>
</dbReference>
<reference evidence="1 2" key="1">
    <citation type="submission" date="2014-04" db="EMBL/GenBank/DDBJ databases">
        <authorList>
            <consortium name="DOE Joint Genome Institute"/>
            <person name="Kuo A."/>
            <person name="Tarkka M."/>
            <person name="Buscot F."/>
            <person name="Kohler A."/>
            <person name="Nagy L.G."/>
            <person name="Floudas D."/>
            <person name="Copeland A."/>
            <person name="Barry K.W."/>
            <person name="Cichocki N."/>
            <person name="Veneault-Fourrey C."/>
            <person name="LaButti K."/>
            <person name="Lindquist E.A."/>
            <person name="Lipzen A."/>
            <person name="Lundell T."/>
            <person name="Morin E."/>
            <person name="Murat C."/>
            <person name="Sun H."/>
            <person name="Tunlid A."/>
            <person name="Henrissat B."/>
            <person name="Grigoriev I.V."/>
            <person name="Hibbett D.S."/>
            <person name="Martin F."/>
            <person name="Nordberg H.P."/>
            <person name="Cantor M.N."/>
            <person name="Hua S.X."/>
        </authorList>
    </citation>
    <scope>NUCLEOTIDE SEQUENCE [LARGE SCALE GENOMIC DNA]</scope>
    <source>
        <strain evidence="1 2">F 1598</strain>
    </source>
</reference>
<dbReference type="HOGENOM" id="CLU_2498664_0_0_1"/>
<dbReference type="Proteomes" id="UP000054166">
    <property type="component" value="Unassembled WGS sequence"/>
</dbReference>